<reference evidence="2" key="2">
    <citation type="submission" date="2020-10" db="UniProtKB">
        <authorList>
            <consortium name="WormBaseParasite"/>
        </authorList>
    </citation>
    <scope>IDENTIFICATION</scope>
</reference>
<evidence type="ECO:0000313" key="2">
    <source>
        <dbReference type="WBParaSite" id="Pan_g16985.t1"/>
    </source>
</evidence>
<protein>
    <submittedName>
        <fullName evidence="2">Uncharacterized protein</fullName>
    </submittedName>
</protein>
<dbReference type="WBParaSite" id="Pan_g16985.t1">
    <property type="protein sequence ID" value="Pan_g16985.t1"/>
    <property type="gene ID" value="Pan_g16985"/>
</dbReference>
<evidence type="ECO:0000313" key="1">
    <source>
        <dbReference type="Proteomes" id="UP000492821"/>
    </source>
</evidence>
<name>A0A7E4V7E6_PANRE</name>
<dbReference type="AlphaFoldDB" id="A0A7E4V7E6"/>
<proteinExistence type="predicted"/>
<sequence length="91" mass="10332">MSTAYVPIIASKTIEYVQICKRLSATPTLIYFTCMMEQCHVLTTEMRTDAPIVHPRSEQARLSAVRVRSVGTRMVNSVHDFASTKQDRVRT</sequence>
<accession>A0A7E4V7E6</accession>
<organism evidence="1 2">
    <name type="scientific">Panagrellus redivivus</name>
    <name type="common">Microworm</name>
    <dbReference type="NCBI Taxonomy" id="6233"/>
    <lineage>
        <taxon>Eukaryota</taxon>
        <taxon>Metazoa</taxon>
        <taxon>Ecdysozoa</taxon>
        <taxon>Nematoda</taxon>
        <taxon>Chromadorea</taxon>
        <taxon>Rhabditida</taxon>
        <taxon>Tylenchina</taxon>
        <taxon>Panagrolaimomorpha</taxon>
        <taxon>Panagrolaimoidea</taxon>
        <taxon>Panagrolaimidae</taxon>
        <taxon>Panagrellus</taxon>
    </lineage>
</organism>
<keyword evidence="1" id="KW-1185">Reference proteome</keyword>
<dbReference type="Proteomes" id="UP000492821">
    <property type="component" value="Unassembled WGS sequence"/>
</dbReference>
<reference evidence="1" key="1">
    <citation type="journal article" date="2013" name="Genetics">
        <title>The draft genome and transcriptome of Panagrellus redivivus are shaped by the harsh demands of a free-living lifestyle.</title>
        <authorList>
            <person name="Srinivasan J."/>
            <person name="Dillman A.R."/>
            <person name="Macchietto M.G."/>
            <person name="Heikkinen L."/>
            <person name="Lakso M."/>
            <person name="Fracchia K.M."/>
            <person name="Antoshechkin I."/>
            <person name="Mortazavi A."/>
            <person name="Wong G."/>
            <person name="Sternberg P.W."/>
        </authorList>
    </citation>
    <scope>NUCLEOTIDE SEQUENCE [LARGE SCALE GENOMIC DNA]</scope>
    <source>
        <strain evidence="1">MT8872</strain>
    </source>
</reference>